<protein>
    <submittedName>
        <fullName evidence="1">Uncharacterized protein</fullName>
    </submittedName>
</protein>
<organism evidence="1 2">
    <name type="scientific">Pandoraea cepalis</name>
    <dbReference type="NCBI Taxonomy" id="2508294"/>
    <lineage>
        <taxon>Bacteria</taxon>
        <taxon>Pseudomonadati</taxon>
        <taxon>Pseudomonadota</taxon>
        <taxon>Betaproteobacteria</taxon>
        <taxon>Burkholderiales</taxon>
        <taxon>Burkholderiaceae</taxon>
        <taxon>Pandoraea</taxon>
    </lineage>
</organism>
<evidence type="ECO:0000313" key="1">
    <source>
        <dbReference type="EMBL" id="VVD62593.1"/>
    </source>
</evidence>
<dbReference type="EMBL" id="CABPRY010000001">
    <property type="protein sequence ID" value="VVD62593.1"/>
    <property type="molecule type" value="Genomic_DNA"/>
</dbReference>
<sequence>MRPHRANSVQAMSVPVASTQARRTSIRVAVTAAYGAPISHEVKCHTECCNRTARFRYPTQSPVAPASYANPYAAYKLRAYHGAKSRVSERPEKDYTQGLI</sequence>
<name>A0A5E4RI97_9BURK</name>
<proteinExistence type="predicted"/>
<gene>
    <name evidence="1" type="ORF">PCE31107_00185</name>
</gene>
<dbReference type="AlphaFoldDB" id="A0A5E4RI97"/>
<evidence type="ECO:0000313" key="2">
    <source>
        <dbReference type="Proteomes" id="UP000396788"/>
    </source>
</evidence>
<reference evidence="1 2" key="1">
    <citation type="submission" date="2019-08" db="EMBL/GenBank/DDBJ databases">
        <authorList>
            <person name="Peeters C."/>
        </authorList>
    </citation>
    <scope>NUCLEOTIDE SEQUENCE [LARGE SCALE GENOMIC DNA]</scope>
    <source>
        <strain evidence="1 2">LMG 31107</strain>
    </source>
</reference>
<accession>A0A5E4RI97</accession>
<dbReference type="Proteomes" id="UP000396788">
    <property type="component" value="Unassembled WGS sequence"/>
</dbReference>